<gene>
    <name evidence="3" type="ORF">SDC9_31714</name>
</gene>
<dbReference type="InterPro" id="IPR011990">
    <property type="entry name" value="TPR-like_helical_dom_sf"/>
</dbReference>
<proteinExistence type="predicted"/>
<dbReference type="SMART" id="SM00028">
    <property type="entry name" value="TPR"/>
    <property type="match status" value="6"/>
</dbReference>
<keyword evidence="1" id="KW-0472">Membrane</keyword>
<dbReference type="Gene3D" id="1.25.40.10">
    <property type="entry name" value="Tetratricopeptide repeat domain"/>
    <property type="match status" value="3"/>
</dbReference>
<dbReference type="Pfam" id="PF06580">
    <property type="entry name" value="His_kinase"/>
    <property type="match status" value="1"/>
</dbReference>
<dbReference type="PANTHER" id="PTHR34220">
    <property type="entry name" value="SENSOR HISTIDINE KINASE YPDA"/>
    <property type="match status" value="1"/>
</dbReference>
<evidence type="ECO:0000313" key="3">
    <source>
        <dbReference type="EMBL" id="MPL85741.1"/>
    </source>
</evidence>
<comment type="caution">
    <text evidence="3">The sequence shown here is derived from an EMBL/GenBank/DDBJ whole genome shotgun (WGS) entry which is preliminary data.</text>
</comment>
<dbReference type="AlphaFoldDB" id="A0A644V3J3"/>
<keyword evidence="1" id="KW-1133">Transmembrane helix</keyword>
<dbReference type="Gene3D" id="3.30.565.10">
    <property type="entry name" value="Histidine kinase-like ATPase, C-terminal domain"/>
    <property type="match status" value="1"/>
</dbReference>
<organism evidence="3">
    <name type="scientific">bioreactor metagenome</name>
    <dbReference type="NCBI Taxonomy" id="1076179"/>
    <lineage>
        <taxon>unclassified sequences</taxon>
        <taxon>metagenomes</taxon>
        <taxon>ecological metagenomes</taxon>
    </lineage>
</organism>
<dbReference type="InterPro" id="IPR050640">
    <property type="entry name" value="Bact_2-comp_sensor_kinase"/>
</dbReference>
<dbReference type="SUPFAM" id="SSF48452">
    <property type="entry name" value="TPR-like"/>
    <property type="match status" value="2"/>
</dbReference>
<dbReference type="EMBL" id="VSSQ01000210">
    <property type="protein sequence ID" value="MPL85741.1"/>
    <property type="molecule type" value="Genomic_DNA"/>
</dbReference>
<name>A0A644V3J3_9ZZZZ</name>
<sequence length="686" mass="78756">MHPALKQVQGSLPFIFALWCLMSGPWAVAQLYYTPELADTNALLKQVQSSVPAVKSEALAELAYFFRQQDPERSLLFAEEALNYAHPEKDLNRMIRIYFARGSAYHHQGNYPESVRWGLDVLDMAAKAKDQLMWFRSIELLVLTYLYSNNNELAMKYAFMAYPMIAAAKSKTEKFGLLIRLGWVCKQTGNYERAIPLFLKADQLSAVCDTIGPANTALNALHLGTSYYALQQYDSALFFFRKSDRVRAANNIEVIDWAVTGIGRCFRNLNRPDSALHYFQISKNLSEHSGDMSNLAAVNLELGNLYREAGLISEAVTYYLQAVSFGKWIAENHAFYSDQRRSIDFWFSPSQDVPVFYEISGYKTVITAYRSISEVFRDQGNYKDALSNFEEAVNVENQLGKIYRRSEVIQLSTRYETSFKDRKIQMLLRESEQGVLKINRSRLVISILSGLMGLGLLIFLFLYRNKTVEARQNSIALQQRLLRSQMNPHFIYNSLSCIQSFILSHEPDLANKYLAHFARLMRNILKSSAQEFVTLEEEIVTIENYLELQRVRFADKFDFRIEVDKNLDTGTLLLPPMMAQPFIENSIEHGIKHKEAKGLIEVRFWQSDGSFYCEIRDDGVGREKAREIQMKSDAKHRSVATIITRERLEVINRKRKHKISLGIIDLKDDAGEGAGTRVVFEVPMRL</sequence>
<reference evidence="3" key="1">
    <citation type="submission" date="2019-08" db="EMBL/GenBank/DDBJ databases">
        <authorList>
            <person name="Kucharzyk K."/>
            <person name="Murdoch R.W."/>
            <person name="Higgins S."/>
            <person name="Loffler F."/>
        </authorList>
    </citation>
    <scope>NUCLEOTIDE SEQUENCE</scope>
</reference>
<evidence type="ECO:0000256" key="1">
    <source>
        <dbReference type="SAM" id="Phobius"/>
    </source>
</evidence>
<dbReference type="Pfam" id="PF13181">
    <property type="entry name" value="TPR_8"/>
    <property type="match status" value="2"/>
</dbReference>
<dbReference type="InterPro" id="IPR019734">
    <property type="entry name" value="TPR_rpt"/>
</dbReference>
<dbReference type="SUPFAM" id="SSF55874">
    <property type="entry name" value="ATPase domain of HSP90 chaperone/DNA topoisomerase II/histidine kinase"/>
    <property type="match status" value="1"/>
</dbReference>
<feature type="domain" description="Signal transduction histidine kinase internal region" evidence="2">
    <location>
        <begin position="478"/>
        <end position="557"/>
    </location>
</feature>
<dbReference type="InterPro" id="IPR010559">
    <property type="entry name" value="Sig_transdc_His_kin_internal"/>
</dbReference>
<protein>
    <recommendedName>
        <fullName evidence="2">Signal transduction histidine kinase internal region domain-containing protein</fullName>
    </recommendedName>
</protein>
<evidence type="ECO:0000259" key="2">
    <source>
        <dbReference type="Pfam" id="PF06580"/>
    </source>
</evidence>
<keyword evidence="1" id="KW-0812">Transmembrane</keyword>
<dbReference type="GO" id="GO:0016020">
    <property type="term" value="C:membrane"/>
    <property type="evidence" value="ECO:0007669"/>
    <property type="project" value="InterPro"/>
</dbReference>
<feature type="transmembrane region" description="Helical" evidence="1">
    <location>
        <begin position="443"/>
        <end position="463"/>
    </location>
</feature>
<dbReference type="InterPro" id="IPR036890">
    <property type="entry name" value="HATPase_C_sf"/>
</dbReference>
<dbReference type="PANTHER" id="PTHR34220:SF7">
    <property type="entry name" value="SENSOR HISTIDINE KINASE YPDA"/>
    <property type="match status" value="1"/>
</dbReference>
<dbReference type="GO" id="GO:0000155">
    <property type="term" value="F:phosphorelay sensor kinase activity"/>
    <property type="evidence" value="ECO:0007669"/>
    <property type="project" value="InterPro"/>
</dbReference>
<accession>A0A644V3J3</accession>
<dbReference type="PROSITE" id="PS50005">
    <property type="entry name" value="TPR"/>
    <property type="match status" value="1"/>
</dbReference>